<dbReference type="PANTHER" id="PTHR30413">
    <property type="entry name" value="INNER MEMBRANE TRANSPORT PERMEASE"/>
    <property type="match status" value="1"/>
</dbReference>
<protein>
    <recommendedName>
        <fullName evidence="8">Transport permease protein</fullName>
    </recommendedName>
</protein>
<dbReference type="EMBL" id="JAARPY010000001">
    <property type="protein sequence ID" value="MBC1397314.1"/>
    <property type="molecule type" value="Genomic_DNA"/>
</dbReference>
<evidence type="ECO:0000256" key="8">
    <source>
        <dbReference type="RuleBase" id="RU361157"/>
    </source>
</evidence>
<evidence type="ECO:0000256" key="7">
    <source>
        <dbReference type="ARBA" id="ARBA00023136"/>
    </source>
</evidence>
<dbReference type="AlphaFoldDB" id="A0A841YAN2"/>
<dbReference type="PANTHER" id="PTHR30413:SF10">
    <property type="entry name" value="CAPSULE POLYSACCHARIDE EXPORT INNER-MEMBRANE PROTEIN CTRC"/>
    <property type="match status" value="1"/>
</dbReference>
<comment type="subcellular location">
    <subcellularLocation>
        <location evidence="1 8">Cell membrane</location>
        <topology evidence="1 8">Multi-pass membrane protein</topology>
    </subcellularLocation>
</comment>
<keyword evidence="4 8" id="KW-1003">Cell membrane</keyword>
<evidence type="ECO:0000256" key="1">
    <source>
        <dbReference type="ARBA" id="ARBA00004651"/>
    </source>
</evidence>
<keyword evidence="3 8" id="KW-0813">Transport</keyword>
<comment type="caution">
    <text evidence="10">The sequence shown here is derived from an EMBL/GenBank/DDBJ whole genome shotgun (WGS) entry which is preliminary data.</text>
</comment>
<dbReference type="InterPro" id="IPR013525">
    <property type="entry name" value="ABC2_TM"/>
</dbReference>
<keyword evidence="7 8" id="KW-0472">Membrane</keyword>
<feature type="transmembrane region" description="Helical" evidence="8">
    <location>
        <begin position="151"/>
        <end position="177"/>
    </location>
</feature>
<evidence type="ECO:0000313" key="10">
    <source>
        <dbReference type="EMBL" id="MBC1397314.1"/>
    </source>
</evidence>
<dbReference type="GO" id="GO:0140359">
    <property type="term" value="F:ABC-type transporter activity"/>
    <property type="evidence" value="ECO:0007669"/>
    <property type="project" value="InterPro"/>
</dbReference>
<gene>
    <name evidence="10" type="ORF">HB844_00280</name>
</gene>
<sequence length="270" mass="32045">MKQVWEVLKEQVKYTPMMIRISRYEDRANYQSHYLGLLWEILNPLIQVAIYFLVFGYGLRGSSTLQGTDISFLEWMLAGIVPWFFINSVVMQGTTSIFNKIHLVSKMNFPMSILPNITIISNLMSYFVMTIIMVIIFLLKGTPINIYWGQYLYYFVAMILFLFSFSLFNATITVLIRDYQMALQSIMRVLFYLTGIVWNIPQLLPEWAANLLKLNPFMYIVNGFRDSLLLGKWFWESPSYTIYFWLLTFFFLFVGSILHMKFRERFVDFI</sequence>
<dbReference type="RefSeq" id="WP_007544756.1">
    <property type="nucleotide sequence ID" value="NZ_JAARPY010000001.1"/>
</dbReference>
<evidence type="ECO:0000256" key="2">
    <source>
        <dbReference type="ARBA" id="ARBA00007783"/>
    </source>
</evidence>
<keyword evidence="5 8" id="KW-0812">Transmembrane</keyword>
<feature type="domain" description="ABC transmembrane type-2" evidence="9">
    <location>
        <begin position="35"/>
        <end position="262"/>
    </location>
</feature>
<organism evidence="10 11">
    <name type="scientific">Listeria fleischmannii</name>
    <dbReference type="NCBI Taxonomy" id="1069827"/>
    <lineage>
        <taxon>Bacteria</taxon>
        <taxon>Bacillati</taxon>
        <taxon>Bacillota</taxon>
        <taxon>Bacilli</taxon>
        <taxon>Bacillales</taxon>
        <taxon>Listeriaceae</taxon>
        <taxon>Listeria</taxon>
    </lineage>
</organism>
<name>A0A841YAN2_9LIST</name>
<dbReference type="Proteomes" id="UP000571128">
    <property type="component" value="Unassembled WGS sequence"/>
</dbReference>
<reference evidence="10 11" key="1">
    <citation type="submission" date="2020-03" db="EMBL/GenBank/DDBJ databases">
        <title>Soil Listeria distribution.</title>
        <authorList>
            <person name="Liao J."/>
            <person name="Wiedmann M."/>
        </authorList>
    </citation>
    <scope>NUCLEOTIDE SEQUENCE [LARGE SCALE GENOMIC DNA]</scope>
    <source>
        <strain evidence="10 11">FSL L7-1645</strain>
    </source>
</reference>
<dbReference type="PROSITE" id="PS51012">
    <property type="entry name" value="ABC_TM2"/>
    <property type="match status" value="1"/>
</dbReference>
<evidence type="ECO:0000256" key="4">
    <source>
        <dbReference type="ARBA" id="ARBA00022475"/>
    </source>
</evidence>
<feature type="transmembrane region" description="Helical" evidence="8">
    <location>
        <begin position="242"/>
        <end position="260"/>
    </location>
</feature>
<evidence type="ECO:0000313" key="11">
    <source>
        <dbReference type="Proteomes" id="UP000571128"/>
    </source>
</evidence>
<evidence type="ECO:0000259" key="9">
    <source>
        <dbReference type="PROSITE" id="PS51012"/>
    </source>
</evidence>
<dbReference type="InterPro" id="IPR047817">
    <property type="entry name" value="ABC2_TM_bact-type"/>
</dbReference>
<dbReference type="GO" id="GO:0005886">
    <property type="term" value="C:plasma membrane"/>
    <property type="evidence" value="ECO:0007669"/>
    <property type="project" value="UniProtKB-SubCell"/>
</dbReference>
<dbReference type="GO" id="GO:0015920">
    <property type="term" value="P:lipopolysaccharide transport"/>
    <property type="evidence" value="ECO:0007669"/>
    <property type="project" value="TreeGrafter"/>
</dbReference>
<proteinExistence type="inferred from homology"/>
<comment type="similarity">
    <text evidence="2 8">Belongs to the ABC-2 integral membrane protein family.</text>
</comment>
<feature type="transmembrane region" description="Helical" evidence="8">
    <location>
        <begin position="34"/>
        <end position="55"/>
    </location>
</feature>
<dbReference type="Pfam" id="PF01061">
    <property type="entry name" value="ABC2_membrane"/>
    <property type="match status" value="1"/>
</dbReference>
<feature type="transmembrane region" description="Helical" evidence="8">
    <location>
        <begin position="189"/>
        <end position="209"/>
    </location>
</feature>
<accession>A0A841YAN2</accession>
<evidence type="ECO:0000256" key="6">
    <source>
        <dbReference type="ARBA" id="ARBA00022989"/>
    </source>
</evidence>
<keyword evidence="6 8" id="KW-1133">Transmembrane helix</keyword>
<evidence type="ECO:0000256" key="5">
    <source>
        <dbReference type="ARBA" id="ARBA00022692"/>
    </source>
</evidence>
<evidence type="ECO:0000256" key="3">
    <source>
        <dbReference type="ARBA" id="ARBA00022448"/>
    </source>
</evidence>
<feature type="transmembrane region" description="Helical" evidence="8">
    <location>
        <begin position="119"/>
        <end position="139"/>
    </location>
</feature>
<feature type="transmembrane region" description="Helical" evidence="8">
    <location>
        <begin position="75"/>
        <end position="98"/>
    </location>
</feature>